<proteinExistence type="predicted"/>
<feature type="region of interest" description="Disordered" evidence="1">
    <location>
        <begin position="391"/>
        <end position="435"/>
    </location>
</feature>
<evidence type="ECO:0000313" key="3">
    <source>
        <dbReference type="EMBL" id="EFE70224.2"/>
    </source>
</evidence>
<organism evidence="3 4">
    <name type="scientific">Streptomyces viridosporus (strain ATCC 14672 / DSM 40746 / JCM 4963 / KCTC 9882 / NRRL B-12104 / FH 1290)</name>
    <name type="common">Streptomyces ghanaensis</name>
    <dbReference type="NCBI Taxonomy" id="566461"/>
    <lineage>
        <taxon>Bacteria</taxon>
        <taxon>Bacillati</taxon>
        <taxon>Actinomycetota</taxon>
        <taxon>Actinomycetes</taxon>
        <taxon>Kitasatosporales</taxon>
        <taxon>Streptomycetaceae</taxon>
        <taxon>Streptomyces</taxon>
    </lineage>
</organism>
<feature type="compositionally biased region" description="Pro residues" evidence="1">
    <location>
        <begin position="168"/>
        <end position="181"/>
    </location>
</feature>
<feature type="domain" description="TerD" evidence="2">
    <location>
        <begin position="20"/>
        <end position="158"/>
    </location>
</feature>
<feature type="compositionally biased region" description="Pro residues" evidence="1">
    <location>
        <begin position="402"/>
        <end position="420"/>
    </location>
</feature>
<reference evidence="4" key="1">
    <citation type="submission" date="2008-12" db="EMBL/GenBank/DDBJ databases">
        <title>Annotation of Streptomyces ghanaensis ATCC 14672.</title>
        <authorList>
            <consortium name="The Broad Institute Genome Sequencing Platform"/>
            <consortium name="Broad Institute Microbial Sequencing Center"/>
            <person name="Fischbach M."/>
            <person name="Ward D."/>
            <person name="Young S."/>
            <person name="Kodira C.D."/>
            <person name="Zeng Q."/>
            <person name="Koehrsen M."/>
            <person name="Godfrey P."/>
            <person name="Alvarado L."/>
            <person name="Berlin A.M."/>
            <person name="Borenstein D."/>
            <person name="Chen Z."/>
            <person name="Engels R."/>
            <person name="Freedman E."/>
            <person name="Gellesch M."/>
            <person name="Goldberg J."/>
            <person name="Griggs A."/>
            <person name="Gujja S."/>
            <person name="Heiman D.I."/>
            <person name="Hepburn T.A."/>
            <person name="Howarth C."/>
            <person name="Jen D."/>
            <person name="Larson L."/>
            <person name="Lewis B."/>
            <person name="Mehta T."/>
            <person name="Park D."/>
            <person name="Pearson M."/>
            <person name="Roberts A."/>
            <person name="Saif S."/>
            <person name="Shea T.D."/>
            <person name="Shenoy N."/>
            <person name="Sisk P."/>
            <person name="Stolte C."/>
            <person name="Sykes S.N."/>
            <person name="Walk T."/>
            <person name="White J."/>
            <person name="Yandava C."/>
            <person name="Straight P."/>
            <person name="Clardy J."/>
            <person name="Hung D."/>
            <person name="Kolter R."/>
            <person name="Mekalanos J."/>
            <person name="Walker S."/>
            <person name="Walsh C.T."/>
            <person name="Wieland B.L.C."/>
            <person name="Ilzarbe M."/>
            <person name="Galagan J."/>
            <person name="Nusbaum C."/>
            <person name="Birren B."/>
        </authorList>
    </citation>
    <scope>NUCLEOTIDE SEQUENCE [LARGE SCALE GENOMIC DNA]</scope>
    <source>
        <strain evidence="4">ATCC 14672 / DSM 40746 / JCM 4963 / KCTC 9882 / NRRL B-12104 / FH 1290</strain>
    </source>
</reference>
<dbReference type="CDD" id="cd06974">
    <property type="entry name" value="TerD_like"/>
    <property type="match status" value="2"/>
</dbReference>
<evidence type="ECO:0000259" key="2">
    <source>
        <dbReference type="Pfam" id="PF02342"/>
    </source>
</evidence>
<feature type="region of interest" description="Disordered" evidence="1">
    <location>
        <begin position="637"/>
        <end position="656"/>
    </location>
</feature>
<dbReference type="Gene3D" id="2.60.60.30">
    <property type="entry name" value="sav2460 like domains"/>
    <property type="match status" value="2"/>
</dbReference>
<name>D5ZNK6_STRV1</name>
<dbReference type="PANTHER" id="PTHR32097">
    <property type="entry name" value="CAMP-BINDING PROTEIN 1-RELATED"/>
    <property type="match status" value="1"/>
</dbReference>
<dbReference type="InterPro" id="IPR051324">
    <property type="entry name" value="Stress/Tellurium_Resist"/>
</dbReference>
<protein>
    <submittedName>
        <fullName evidence="3">Stress protein</fullName>
    </submittedName>
</protein>
<dbReference type="EMBL" id="DS999641">
    <property type="protein sequence ID" value="EFE70224.2"/>
    <property type="molecule type" value="Genomic_DNA"/>
</dbReference>
<sequence length="676" mass="70952">MTPGSNIPLSAARVTVDVAAPVRLDVSGLLLAADGKVRSDDDFIFYNQPAGPGVTYRSGGGTAPDAITVDTAAVPSGIEKIVITASPDAAGQTFQGIEPTATLRNADDGTVLATFTPPRLGDETALVVVEIYLRNGAWKARAVGQGYADGLAGIATDFGVTVEEPAAPAQPAPAPPQPVAPPAAAVSVPQTPPAPAAPPAPPAPGTGKINLDKGRVSLQKNQTVSLMKGGRPLLSQVRMGLGWEPAYRGKDIDLDASVIAYGPQRNHIDSCYFGKLQIVGGAIRHSGDNLTGEGAGDDEVITVDLGRLPQEVTGLVFTVNSFSGQKFTEVAKAYCRLLDGTTGEELVRFDLTGAEPQTGVMMAKLIRQFSGEWEMTAMGDFVKSRTVRGMVKPAAPMGDPSRAPPGAPPRSPGAAAPPPGARTAPGRPGREERLEQRAVRVQRRLPAQMGVQHGRVAADLPPGHQVDQPGHRLPLVDGVGDHPLGPRREPHRLQRRPVGNAVRARVVPLVQLDVVLGQFGLDADEPAGVPRDPRDLLPGPGGRRRRVDADHPPPPSARLLQGAEPGDHARLGGPGHRAHDHGVEEDAQLPLLLGDLVRPAREPEPAERMVRGAGRDGVRLAPRLLDLPQRLLPALLEPDPESGPHQPYVGPGEPADQDVADLVVDGVRPVHPALLH</sequence>
<dbReference type="eggNOG" id="COG2310">
    <property type="taxonomic scope" value="Bacteria"/>
</dbReference>
<dbReference type="PANTHER" id="PTHR32097:SF17">
    <property type="entry name" value="CAMP-BINDING PROTEIN 1-RELATED"/>
    <property type="match status" value="1"/>
</dbReference>
<feature type="domain" description="TerD" evidence="2">
    <location>
        <begin position="216"/>
        <end position="383"/>
    </location>
</feature>
<dbReference type="Pfam" id="PF02342">
    <property type="entry name" value="TerD"/>
    <property type="match status" value="2"/>
</dbReference>
<accession>D5ZNK6</accession>
<feature type="region of interest" description="Disordered" evidence="1">
    <location>
        <begin position="522"/>
        <end position="578"/>
    </location>
</feature>
<dbReference type="AlphaFoldDB" id="D5ZNK6"/>
<evidence type="ECO:0000256" key="1">
    <source>
        <dbReference type="SAM" id="MobiDB-lite"/>
    </source>
</evidence>
<dbReference type="Proteomes" id="UP000003824">
    <property type="component" value="Unassembled WGS sequence"/>
</dbReference>
<dbReference type="InterPro" id="IPR003325">
    <property type="entry name" value="TerD"/>
</dbReference>
<feature type="compositionally biased region" description="Pro residues" evidence="1">
    <location>
        <begin position="190"/>
        <end position="204"/>
    </location>
</feature>
<gene>
    <name evidence="3" type="ORF">SSFG_05467</name>
</gene>
<feature type="region of interest" description="Disordered" evidence="1">
    <location>
        <begin position="165"/>
        <end position="211"/>
    </location>
</feature>
<evidence type="ECO:0000313" key="4">
    <source>
        <dbReference type="Proteomes" id="UP000003824"/>
    </source>
</evidence>